<accession>A0ACC1NQG9</accession>
<proteinExistence type="predicted"/>
<organism evidence="1 2">
    <name type="scientific">Zarea fungicola</name>
    <dbReference type="NCBI Taxonomy" id="93591"/>
    <lineage>
        <taxon>Eukaryota</taxon>
        <taxon>Fungi</taxon>
        <taxon>Dikarya</taxon>
        <taxon>Ascomycota</taxon>
        <taxon>Pezizomycotina</taxon>
        <taxon>Sordariomycetes</taxon>
        <taxon>Hypocreomycetidae</taxon>
        <taxon>Hypocreales</taxon>
        <taxon>Cordycipitaceae</taxon>
        <taxon>Zarea</taxon>
    </lineage>
</organism>
<name>A0ACC1NQG9_9HYPO</name>
<evidence type="ECO:0000313" key="2">
    <source>
        <dbReference type="Proteomes" id="UP001143910"/>
    </source>
</evidence>
<sequence>MDLPKPWVDGPFGLIPASTSGDSTGKRAVGARACSSEMTVVHNTIIRGANAIYLQAVNVEKLGTPKDQSDFVYFALRWAERLHEHHNTEETMLFPAINEITKMPTLMDGNLEEHLAFQTGLEDFTGYLESVHEQITVYDGTKTRALMNNFMPALHGHLWNEIDTLNALEKWDEMVDWPVWFRDRVSARVSGLMKESRFRTELFPLAFILHDKTWENGLWSAFPPIPWGITIVLRWLFVRKKDDWWRFAGCDYDSMPKELPFA</sequence>
<evidence type="ECO:0000313" key="1">
    <source>
        <dbReference type="EMBL" id="KAJ2981343.1"/>
    </source>
</evidence>
<reference evidence="1" key="1">
    <citation type="submission" date="2022-08" db="EMBL/GenBank/DDBJ databases">
        <title>Genome Sequence of Lecanicillium fungicola.</title>
        <authorList>
            <person name="Buettner E."/>
        </authorList>
    </citation>
    <scope>NUCLEOTIDE SEQUENCE</scope>
    <source>
        <strain evidence="1">Babe33</strain>
    </source>
</reference>
<protein>
    <submittedName>
        <fullName evidence="1">Uncharacterized protein</fullName>
    </submittedName>
</protein>
<gene>
    <name evidence="1" type="ORF">NQ176_g2082</name>
</gene>
<keyword evidence="2" id="KW-1185">Reference proteome</keyword>
<dbReference type="EMBL" id="JANJQO010000136">
    <property type="protein sequence ID" value="KAJ2981343.1"/>
    <property type="molecule type" value="Genomic_DNA"/>
</dbReference>
<dbReference type="Proteomes" id="UP001143910">
    <property type="component" value="Unassembled WGS sequence"/>
</dbReference>
<comment type="caution">
    <text evidence="1">The sequence shown here is derived from an EMBL/GenBank/DDBJ whole genome shotgun (WGS) entry which is preliminary data.</text>
</comment>